<dbReference type="Proteomes" id="UP000053864">
    <property type="component" value="Unassembled WGS sequence"/>
</dbReference>
<name>W2GVI3_PHYNI</name>
<dbReference type="AlphaFoldDB" id="W2GVI3"/>
<evidence type="ECO:0000256" key="1">
    <source>
        <dbReference type="SAM" id="MobiDB-lite"/>
    </source>
</evidence>
<sequence>MTKSWHDKEGTSIDPELSQDVVSPLIAMERNRQPKHSYPQKDYSPKDLDSRDRQLLIEETIEESKLTLQRKRRRNNQRRFDNVAVTLLLPIRPRETSGALPSSIFDSFASVYTTLCYGRHLVLHKPHNTMINSTLFEKPCYQT</sequence>
<feature type="region of interest" description="Disordered" evidence="1">
    <location>
        <begin position="1"/>
        <end position="49"/>
    </location>
</feature>
<dbReference type="EMBL" id="KI674739">
    <property type="protein sequence ID" value="ETL32874.1"/>
    <property type="molecule type" value="Genomic_DNA"/>
</dbReference>
<evidence type="ECO:0000313" key="2">
    <source>
        <dbReference type="EMBL" id="ETK86350.1"/>
    </source>
</evidence>
<dbReference type="Proteomes" id="UP000053236">
    <property type="component" value="Unassembled WGS sequence"/>
</dbReference>
<organism evidence="2">
    <name type="scientific">Phytophthora nicotianae</name>
    <name type="common">Potato buckeye rot agent</name>
    <name type="synonym">Phytophthora parasitica</name>
    <dbReference type="NCBI Taxonomy" id="4792"/>
    <lineage>
        <taxon>Eukaryota</taxon>
        <taxon>Sar</taxon>
        <taxon>Stramenopiles</taxon>
        <taxon>Oomycota</taxon>
        <taxon>Peronosporomycetes</taxon>
        <taxon>Peronosporales</taxon>
        <taxon>Peronosporaceae</taxon>
        <taxon>Phytophthora</taxon>
    </lineage>
</organism>
<gene>
    <name evidence="2" type="ORF">L915_09011</name>
    <name evidence="3" type="ORF">L916_14607</name>
</gene>
<proteinExistence type="predicted"/>
<protein>
    <submittedName>
        <fullName evidence="2">Uncharacterized protein</fullName>
    </submittedName>
</protein>
<evidence type="ECO:0000313" key="3">
    <source>
        <dbReference type="EMBL" id="ETL32874.1"/>
    </source>
</evidence>
<feature type="compositionally biased region" description="Basic and acidic residues" evidence="1">
    <location>
        <begin position="1"/>
        <end position="11"/>
    </location>
</feature>
<accession>W2GVI3</accession>
<dbReference type="EMBL" id="KI686392">
    <property type="protein sequence ID" value="ETK86350.1"/>
    <property type="molecule type" value="Genomic_DNA"/>
</dbReference>
<reference evidence="3" key="2">
    <citation type="submission" date="2013-11" db="EMBL/GenBank/DDBJ databases">
        <title>The Genome Sequence of Phytophthora parasitica CJ05E6.</title>
        <authorList>
            <consortium name="The Broad Institute Genomics Platform"/>
            <person name="Russ C."/>
            <person name="Tyler B."/>
            <person name="Panabieres F."/>
            <person name="Shan W."/>
            <person name="Tripathy S."/>
            <person name="Grunwald N."/>
            <person name="Machado M."/>
            <person name="Johnson C.S."/>
            <person name="Arredondo F."/>
            <person name="Hong C."/>
            <person name="Coffey M."/>
            <person name="Young S.K."/>
            <person name="Zeng Q."/>
            <person name="Gargeya S."/>
            <person name="Fitzgerald M."/>
            <person name="Abouelleil A."/>
            <person name="Alvarado L."/>
            <person name="Chapman S.B."/>
            <person name="Gainer-Dewar J."/>
            <person name="Goldberg J."/>
            <person name="Griggs A."/>
            <person name="Gujja S."/>
            <person name="Hansen M."/>
            <person name="Howarth C."/>
            <person name="Imamovic A."/>
            <person name="Ireland A."/>
            <person name="Larimer J."/>
            <person name="McCowan C."/>
            <person name="Murphy C."/>
            <person name="Pearson M."/>
            <person name="Poon T.W."/>
            <person name="Priest M."/>
            <person name="Roberts A."/>
            <person name="Saif S."/>
            <person name="Shea T."/>
            <person name="Sykes S."/>
            <person name="Wortman J."/>
            <person name="Nusbaum C."/>
            <person name="Birren B."/>
        </authorList>
    </citation>
    <scope>NUCLEOTIDE SEQUENCE [LARGE SCALE GENOMIC DNA]</scope>
    <source>
        <strain evidence="3">CJ05E6</strain>
    </source>
</reference>
<reference evidence="2" key="1">
    <citation type="submission" date="2013-11" db="EMBL/GenBank/DDBJ databases">
        <title>The Genome Sequence of Phytophthora parasitica CJ02B3.</title>
        <authorList>
            <consortium name="The Broad Institute Genomics Platform"/>
            <person name="Russ C."/>
            <person name="Tyler B."/>
            <person name="Panabieres F."/>
            <person name="Shan W."/>
            <person name="Tripathy S."/>
            <person name="Grunwald N."/>
            <person name="Machado M."/>
            <person name="Johnson C.S."/>
            <person name="Arredondo F."/>
            <person name="Hong C."/>
            <person name="Coffey M."/>
            <person name="Young S.K."/>
            <person name="Zeng Q."/>
            <person name="Gargeya S."/>
            <person name="Fitzgerald M."/>
            <person name="Abouelleil A."/>
            <person name="Alvarado L."/>
            <person name="Chapman S.B."/>
            <person name="Gainer-Dewar J."/>
            <person name="Goldberg J."/>
            <person name="Griggs A."/>
            <person name="Gujja S."/>
            <person name="Hansen M."/>
            <person name="Howarth C."/>
            <person name="Imamovic A."/>
            <person name="Ireland A."/>
            <person name="Larimer J."/>
            <person name="McCowan C."/>
            <person name="Murphy C."/>
            <person name="Pearson M."/>
            <person name="Poon T.W."/>
            <person name="Priest M."/>
            <person name="Roberts A."/>
            <person name="Saif S."/>
            <person name="Shea T."/>
            <person name="Sykes S."/>
            <person name="Wortman J."/>
            <person name="Nusbaum C."/>
            <person name="Birren B."/>
        </authorList>
    </citation>
    <scope>NUCLEOTIDE SEQUENCE [LARGE SCALE GENOMIC DNA]</scope>
    <source>
        <strain evidence="2">CJ02B3</strain>
    </source>
</reference>